<comment type="similarity">
    <text evidence="1">Belongs to the isochorismatase family.</text>
</comment>
<dbReference type="GO" id="GO:0019363">
    <property type="term" value="P:pyridine nucleotide biosynthetic process"/>
    <property type="evidence" value="ECO:0007669"/>
    <property type="project" value="UniProtKB-KW"/>
</dbReference>
<feature type="domain" description="Isochorismatase-like" evidence="9">
    <location>
        <begin position="9"/>
        <end position="201"/>
    </location>
</feature>
<sequence length="213" mass="23028">MILPGERDLLLVVDVQNDFLPGGALAVPDGHAVIDPINRLAALFPHVVLTQDWHPAGHVSFASSHAGKSPFETVDLAYGPQILWPDHCVEGSPGARFSSELHVDWAELVMRKGYHAHTDSYSAFLEADRNTRTGLAGYLRERGFEHLYLTGLATDYCVLWSALDARKAGFAVTVIEDAVRGIDIDGSVERAWAAMAAAGIERIESGALDGRGP</sequence>
<protein>
    <recommendedName>
        <fullName evidence="8">Nicotinamidase</fullName>
        <ecNumber evidence="6">3.5.1.19</ecNumber>
    </recommendedName>
    <alternativeName>
        <fullName evidence="7">Nicotinamide deamidase</fullName>
    </alternativeName>
</protein>
<evidence type="ECO:0000256" key="4">
    <source>
        <dbReference type="ARBA" id="ARBA00022801"/>
    </source>
</evidence>
<dbReference type="PANTHER" id="PTHR11080:SF2">
    <property type="entry name" value="LD05707P"/>
    <property type="match status" value="1"/>
</dbReference>
<gene>
    <name evidence="10" type="ORF">MBUL_03477</name>
</gene>
<proteinExistence type="inferred from homology"/>
<reference evidence="10" key="1">
    <citation type="submission" date="2019-12" db="EMBL/GenBank/DDBJ databases">
        <authorList>
            <person name="Cremers G."/>
        </authorList>
    </citation>
    <scope>NUCLEOTIDE SEQUENCE</scope>
    <source>
        <strain evidence="10">Mbul1</strain>
    </source>
</reference>
<dbReference type="GO" id="GO:0008936">
    <property type="term" value="F:nicotinamidase activity"/>
    <property type="evidence" value="ECO:0007669"/>
    <property type="project" value="UniProtKB-EC"/>
</dbReference>
<evidence type="ECO:0000259" key="9">
    <source>
        <dbReference type="Pfam" id="PF00857"/>
    </source>
</evidence>
<evidence type="ECO:0000256" key="8">
    <source>
        <dbReference type="ARBA" id="ARBA00072277"/>
    </source>
</evidence>
<dbReference type="InterPro" id="IPR000868">
    <property type="entry name" value="Isochorismatase-like_dom"/>
</dbReference>
<dbReference type="EMBL" id="LR743504">
    <property type="protein sequence ID" value="CAA2106018.1"/>
    <property type="molecule type" value="Genomic_DNA"/>
</dbReference>
<evidence type="ECO:0000256" key="3">
    <source>
        <dbReference type="ARBA" id="ARBA00022723"/>
    </source>
</evidence>
<evidence type="ECO:0000313" key="10">
    <source>
        <dbReference type="EMBL" id="CAA2106018.1"/>
    </source>
</evidence>
<dbReference type="InterPro" id="IPR036380">
    <property type="entry name" value="Isochorismatase-like_sf"/>
</dbReference>
<evidence type="ECO:0000256" key="2">
    <source>
        <dbReference type="ARBA" id="ARBA00022642"/>
    </source>
</evidence>
<organism evidence="10">
    <name type="scientific">Methylobacterium bullatum</name>
    <dbReference type="NCBI Taxonomy" id="570505"/>
    <lineage>
        <taxon>Bacteria</taxon>
        <taxon>Pseudomonadati</taxon>
        <taxon>Pseudomonadota</taxon>
        <taxon>Alphaproteobacteria</taxon>
        <taxon>Hyphomicrobiales</taxon>
        <taxon>Methylobacteriaceae</taxon>
        <taxon>Methylobacterium</taxon>
    </lineage>
</organism>
<evidence type="ECO:0000256" key="1">
    <source>
        <dbReference type="ARBA" id="ARBA00006336"/>
    </source>
</evidence>
<dbReference type="NCBIfam" id="NF008623">
    <property type="entry name" value="PRK11609.1"/>
    <property type="match status" value="1"/>
</dbReference>
<dbReference type="Pfam" id="PF00857">
    <property type="entry name" value="Isochorismatase"/>
    <property type="match status" value="1"/>
</dbReference>
<evidence type="ECO:0000256" key="5">
    <source>
        <dbReference type="ARBA" id="ARBA00037900"/>
    </source>
</evidence>
<keyword evidence="2" id="KW-0662">Pyridine nucleotide biosynthesis</keyword>
<dbReference type="InterPro" id="IPR052347">
    <property type="entry name" value="Isochorismatase_Nicotinamidase"/>
</dbReference>
<evidence type="ECO:0000256" key="7">
    <source>
        <dbReference type="ARBA" id="ARBA00043224"/>
    </source>
</evidence>
<dbReference type="Gene3D" id="3.40.50.850">
    <property type="entry name" value="Isochorismatase-like"/>
    <property type="match status" value="1"/>
</dbReference>
<dbReference type="EC" id="3.5.1.19" evidence="6"/>
<dbReference type="FunFam" id="3.40.50.850:FF:000006">
    <property type="entry name" value="Bifunctional pyrazinamidase/nicotinamidase"/>
    <property type="match status" value="1"/>
</dbReference>
<comment type="pathway">
    <text evidence="5">Cofactor biosynthesis; nicotinate biosynthesis; nicotinate from nicotinamide: step 1/1.</text>
</comment>
<dbReference type="GO" id="GO:0046872">
    <property type="term" value="F:metal ion binding"/>
    <property type="evidence" value="ECO:0007669"/>
    <property type="project" value="UniProtKB-KW"/>
</dbReference>
<dbReference type="PANTHER" id="PTHR11080">
    <property type="entry name" value="PYRAZINAMIDASE/NICOTINAMIDASE"/>
    <property type="match status" value="1"/>
</dbReference>
<evidence type="ECO:0000256" key="6">
    <source>
        <dbReference type="ARBA" id="ARBA00039017"/>
    </source>
</evidence>
<dbReference type="SUPFAM" id="SSF52499">
    <property type="entry name" value="Isochorismatase-like hydrolases"/>
    <property type="match status" value="1"/>
</dbReference>
<keyword evidence="3" id="KW-0479">Metal-binding</keyword>
<accession>A0A679J157</accession>
<name>A0A679J157_9HYPH</name>
<keyword evidence="4" id="KW-0378">Hydrolase</keyword>
<dbReference type="AlphaFoldDB" id="A0A679J157"/>
<dbReference type="CDD" id="cd01011">
    <property type="entry name" value="nicotinamidase"/>
    <property type="match status" value="1"/>
</dbReference>